<sequence length="763" mass="87793">MLLLDARSTPSSSDTCLQFELPNFKSSTVLFVPELSSTETNTWEALCVYPAPAGGVCRRSDTTRRSDAPRRQRLTKHRGSFQWAIALTKSTWETVSVNRKERLRALVATCKLQLPQASITPRPNYPLTPLHDLEIHASLPTPLRSTPSATYPSVTQQNGTSSLHSGHPSSCCTLAAYALQDNELWLRHLQTLVVQVLGAAYVLYNHVAGDSFLILLAAILMFSVGVVKYAERTWALRCGNLDRIRSTLRDPLAKHYKLHTLDEQAGDEFYVRRAHSLFHVCKHAIVDSWIQKDPEDQTIGMLNKLKKEKEYRAMWTLMEMELSLMYDLLYTKAGIIHTWLGYCIRVISPPAITASLLLFHFSGKDGHRRLDITVSYTLLVGALILETGSLLRTLGSTWTYAFLCATPWSWLRYAALCTGRWDRFRRFVKTITGRGGRNISERRWSGKMGQYNLLHSCSRHDRTYIPLLGRFVRMLGYKEWWVTYYYSRTIHIPDYLKEKLFKYIDALNGDPKKRERSLNAQGLIRKNWGQEALQDLYKDFKKDNLLGVEFQECIIIWHIGTDVFLAKSSESDVDDAGNLVNAIRMLSNYMFFLLVDRHYMLPGLPQSTLYRRTRGNLAKLWDENDRSHPEENMYTRLKELFSRHDEANFTGWNSRDKLAIILYEQQPGYKDGVPRLWYANEVTKKLRDTEKNKGSLAVLELLLNVWMDFLVYAANRCSRESHAKKLSNGGELTTILWLMTNYLHQGDYALKPEGAEVKSGYYD</sequence>
<dbReference type="Pfam" id="PF13968">
    <property type="entry name" value="DUF4220"/>
    <property type="match status" value="1"/>
</dbReference>
<dbReference type="InterPro" id="IPR025315">
    <property type="entry name" value="DUF4220"/>
</dbReference>
<reference evidence="2" key="1">
    <citation type="journal article" date="2018" name="DNA Res.">
        <title>Multiple hybrid de novo genome assembly of finger millet, an orphan allotetraploid crop.</title>
        <authorList>
            <person name="Hatakeyama M."/>
            <person name="Aluri S."/>
            <person name="Balachadran M.T."/>
            <person name="Sivarajan S.R."/>
            <person name="Patrignani A."/>
            <person name="Gruter S."/>
            <person name="Poveda L."/>
            <person name="Shimizu-Inatsugi R."/>
            <person name="Baeten J."/>
            <person name="Francoijs K.J."/>
            <person name="Nataraja K.N."/>
            <person name="Reddy Y.A.N."/>
            <person name="Phadnis S."/>
            <person name="Ravikumar R.L."/>
            <person name="Schlapbach R."/>
            <person name="Sreeman S.M."/>
            <person name="Shimizu K.K."/>
        </authorList>
    </citation>
    <scope>NUCLEOTIDE SEQUENCE</scope>
</reference>
<reference evidence="2" key="2">
    <citation type="submission" date="2021-12" db="EMBL/GenBank/DDBJ databases">
        <title>Resequencing data analysis of finger millet.</title>
        <authorList>
            <person name="Hatakeyama M."/>
            <person name="Aluri S."/>
            <person name="Balachadran M.T."/>
            <person name="Sivarajan S.R."/>
            <person name="Poveda L."/>
            <person name="Shimizu-Inatsugi R."/>
            <person name="Schlapbach R."/>
            <person name="Sreeman S.M."/>
            <person name="Shimizu K.K."/>
        </authorList>
    </citation>
    <scope>NUCLEOTIDE SEQUENCE</scope>
</reference>
<evidence type="ECO:0000313" key="2">
    <source>
        <dbReference type="EMBL" id="GJN38412.1"/>
    </source>
</evidence>
<comment type="caution">
    <text evidence="2">The sequence shown here is derived from an EMBL/GenBank/DDBJ whole genome shotgun (WGS) entry which is preliminary data.</text>
</comment>
<proteinExistence type="predicted"/>
<accession>A0AAV5FUS4</accession>
<protein>
    <recommendedName>
        <fullName evidence="1">DUF4220 domain-containing protein</fullName>
    </recommendedName>
</protein>
<dbReference type="EMBL" id="BQKI01000096">
    <property type="protein sequence ID" value="GJN38412.1"/>
    <property type="molecule type" value="Genomic_DNA"/>
</dbReference>
<dbReference type="AlphaFoldDB" id="A0AAV5FUS4"/>
<dbReference type="PANTHER" id="PTHR31325">
    <property type="entry name" value="OS01G0798800 PROTEIN-RELATED"/>
    <property type="match status" value="1"/>
</dbReference>
<feature type="domain" description="DUF4220" evidence="1">
    <location>
        <begin position="169"/>
        <end position="455"/>
    </location>
</feature>
<dbReference type="Proteomes" id="UP001054889">
    <property type="component" value="Unassembled WGS sequence"/>
</dbReference>
<gene>
    <name evidence="2" type="primary">gb27449</name>
    <name evidence="2" type="ORF">PR202_gb27449</name>
</gene>
<evidence type="ECO:0000313" key="3">
    <source>
        <dbReference type="Proteomes" id="UP001054889"/>
    </source>
</evidence>
<evidence type="ECO:0000259" key="1">
    <source>
        <dbReference type="Pfam" id="PF13968"/>
    </source>
</evidence>
<name>A0AAV5FUS4_ELECO</name>
<dbReference type="Pfam" id="PF04578">
    <property type="entry name" value="DUF594"/>
    <property type="match status" value="1"/>
</dbReference>
<organism evidence="2 3">
    <name type="scientific">Eleusine coracana subsp. coracana</name>
    <dbReference type="NCBI Taxonomy" id="191504"/>
    <lineage>
        <taxon>Eukaryota</taxon>
        <taxon>Viridiplantae</taxon>
        <taxon>Streptophyta</taxon>
        <taxon>Embryophyta</taxon>
        <taxon>Tracheophyta</taxon>
        <taxon>Spermatophyta</taxon>
        <taxon>Magnoliopsida</taxon>
        <taxon>Liliopsida</taxon>
        <taxon>Poales</taxon>
        <taxon>Poaceae</taxon>
        <taxon>PACMAD clade</taxon>
        <taxon>Chloridoideae</taxon>
        <taxon>Cynodonteae</taxon>
        <taxon>Eleusininae</taxon>
        <taxon>Eleusine</taxon>
    </lineage>
</organism>
<keyword evidence="3" id="KW-1185">Reference proteome</keyword>
<dbReference type="InterPro" id="IPR007658">
    <property type="entry name" value="DUF594"/>
</dbReference>